<reference evidence="1" key="1">
    <citation type="journal article" date="2021" name="PeerJ">
        <title>Extensive microbial diversity within the chicken gut microbiome revealed by metagenomics and culture.</title>
        <authorList>
            <person name="Gilroy R."/>
            <person name="Ravi A."/>
            <person name="Getino M."/>
            <person name="Pursley I."/>
            <person name="Horton D.L."/>
            <person name="Alikhan N.F."/>
            <person name="Baker D."/>
            <person name="Gharbi K."/>
            <person name="Hall N."/>
            <person name="Watson M."/>
            <person name="Adriaenssens E.M."/>
            <person name="Foster-Nyarko E."/>
            <person name="Jarju S."/>
            <person name="Secka A."/>
            <person name="Antonio M."/>
            <person name="Oren A."/>
            <person name="Chaudhuri R.R."/>
            <person name="La Ragione R."/>
            <person name="Hildebrand F."/>
            <person name="Pallen M.J."/>
        </authorList>
    </citation>
    <scope>NUCLEOTIDE SEQUENCE</scope>
    <source>
        <strain evidence="1">CHK195-6426</strain>
    </source>
</reference>
<name>A0A9D1UCX9_9FIRM</name>
<dbReference type="SUPFAM" id="SSF89550">
    <property type="entry name" value="PHP domain-like"/>
    <property type="match status" value="1"/>
</dbReference>
<dbReference type="AlphaFoldDB" id="A0A9D1UCX9"/>
<accession>A0A9D1UCX9</accession>
<comment type="caution">
    <text evidence="1">The sequence shown here is derived from an EMBL/GenBank/DDBJ whole genome shotgun (WGS) entry which is preliminary data.</text>
</comment>
<dbReference type="Pfam" id="PF13263">
    <property type="entry name" value="PHP_C"/>
    <property type="match status" value="1"/>
</dbReference>
<dbReference type="Proteomes" id="UP000824265">
    <property type="component" value="Unassembled WGS sequence"/>
</dbReference>
<dbReference type="InterPro" id="IPR016195">
    <property type="entry name" value="Pol/histidinol_Pase-like"/>
</dbReference>
<dbReference type="EMBL" id="DXGH01000059">
    <property type="protein sequence ID" value="HIW82006.1"/>
    <property type="molecule type" value="Genomic_DNA"/>
</dbReference>
<dbReference type="RefSeq" id="WP_318702704.1">
    <property type="nucleotide sequence ID" value="NZ_CALWMU010000015.1"/>
</dbReference>
<reference evidence="1" key="2">
    <citation type="submission" date="2021-04" db="EMBL/GenBank/DDBJ databases">
        <authorList>
            <person name="Gilroy R."/>
        </authorList>
    </citation>
    <scope>NUCLEOTIDE SEQUENCE</scope>
    <source>
        <strain evidence="1">CHK195-6426</strain>
    </source>
</reference>
<organism evidence="1 2">
    <name type="scientific">Candidatus Acetatifactor stercoripullorum</name>
    <dbReference type="NCBI Taxonomy" id="2838414"/>
    <lineage>
        <taxon>Bacteria</taxon>
        <taxon>Bacillati</taxon>
        <taxon>Bacillota</taxon>
        <taxon>Clostridia</taxon>
        <taxon>Lachnospirales</taxon>
        <taxon>Lachnospiraceae</taxon>
        <taxon>Acetatifactor</taxon>
    </lineage>
</organism>
<dbReference type="Gene3D" id="3.20.20.140">
    <property type="entry name" value="Metal-dependent hydrolases"/>
    <property type="match status" value="1"/>
</dbReference>
<sequence>MYIDFHTHGKLAKKLPFSKEYTHWLFSEAKQAGLDALCLTEHFNTDGFEQVYRYIGENSVREGETLLFEGLRVFPGMETDIAEGGHILSIGPLEAILELNRRLSPHKERGSFLPFEKLMNLFEKYPVLVGGAHPFRPGGHIPELPAKQLERFHFFDLNGKDVALDREKTERLTYGLAKALGKPVAGGSDTHQAVQYGCIKTEFAKTCVTVQELYEEMKKGSYSIQVSDSAAFQVKTAELLKRSLKEIHRLGGDYVSVLLGRRSEERKSFFGETGGQTSIEVELSMQSVV</sequence>
<evidence type="ECO:0000313" key="2">
    <source>
        <dbReference type="Proteomes" id="UP000824265"/>
    </source>
</evidence>
<evidence type="ECO:0000313" key="1">
    <source>
        <dbReference type="EMBL" id="HIW82006.1"/>
    </source>
</evidence>
<gene>
    <name evidence="1" type="ORF">H9742_10920</name>
</gene>
<dbReference type="CDD" id="cd07432">
    <property type="entry name" value="PHP_HisPPase"/>
    <property type="match status" value="1"/>
</dbReference>
<proteinExistence type="predicted"/>
<protein>
    <submittedName>
        <fullName evidence="1">PHP domain-containing protein</fullName>
    </submittedName>
</protein>